<feature type="compositionally biased region" description="Polar residues" evidence="1">
    <location>
        <begin position="1"/>
        <end position="19"/>
    </location>
</feature>
<reference evidence="2" key="2">
    <citation type="submission" date="2017-06" db="EMBL/GenBank/DDBJ databases">
        <title>WGS assembly of Brachypodium distachyon.</title>
        <authorList>
            <consortium name="The International Brachypodium Initiative"/>
            <person name="Lucas S."/>
            <person name="Harmon-Smith M."/>
            <person name="Lail K."/>
            <person name="Tice H."/>
            <person name="Grimwood J."/>
            <person name="Bruce D."/>
            <person name="Barry K."/>
            <person name="Shu S."/>
            <person name="Lindquist E."/>
            <person name="Wang M."/>
            <person name="Pitluck S."/>
            <person name="Vogel J.P."/>
            <person name="Garvin D.F."/>
            <person name="Mockler T.C."/>
            <person name="Schmutz J."/>
            <person name="Rokhsar D."/>
            <person name="Bevan M.W."/>
        </authorList>
    </citation>
    <scope>NUCLEOTIDE SEQUENCE</scope>
    <source>
        <strain evidence="2">Bd21</strain>
    </source>
</reference>
<feature type="region of interest" description="Disordered" evidence="1">
    <location>
        <begin position="1"/>
        <end position="25"/>
    </location>
</feature>
<proteinExistence type="predicted"/>
<dbReference type="EnsemblPlants" id="KQK16220">
    <property type="protein sequence ID" value="KQK16220"/>
    <property type="gene ID" value="BRADI_1g27482v3"/>
</dbReference>
<dbReference type="InParanoid" id="A0A0Q3JVV7"/>
<reference evidence="3" key="3">
    <citation type="submission" date="2018-08" db="UniProtKB">
        <authorList>
            <consortium name="EnsemblPlants"/>
        </authorList>
    </citation>
    <scope>IDENTIFICATION</scope>
    <source>
        <strain evidence="3">cv. Bd21</strain>
    </source>
</reference>
<keyword evidence="4" id="KW-1185">Reference proteome</keyword>
<evidence type="ECO:0000313" key="3">
    <source>
        <dbReference type="EnsemblPlants" id="KQK16220"/>
    </source>
</evidence>
<evidence type="ECO:0000256" key="1">
    <source>
        <dbReference type="SAM" id="MobiDB-lite"/>
    </source>
</evidence>
<dbReference type="Proteomes" id="UP000008810">
    <property type="component" value="Chromosome 1"/>
</dbReference>
<dbReference type="Gramene" id="KQK16220">
    <property type="protein sequence ID" value="KQK16220"/>
    <property type="gene ID" value="BRADI_1g27482v3"/>
</dbReference>
<name>A0A0Q3JVV7_BRADI</name>
<gene>
    <name evidence="2" type="ORF">BRADI_1g27482v3</name>
</gene>
<reference evidence="2 3" key="1">
    <citation type="journal article" date="2010" name="Nature">
        <title>Genome sequencing and analysis of the model grass Brachypodium distachyon.</title>
        <authorList>
            <consortium name="International Brachypodium Initiative"/>
        </authorList>
    </citation>
    <scope>NUCLEOTIDE SEQUENCE [LARGE SCALE GENOMIC DNA]</scope>
    <source>
        <strain evidence="2 3">Bd21</strain>
    </source>
</reference>
<organism evidence="2">
    <name type="scientific">Brachypodium distachyon</name>
    <name type="common">Purple false brome</name>
    <name type="synonym">Trachynia distachya</name>
    <dbReference type="NCBI Taxonomy" id="15368"/>
    <lineage>
        <taxon>Eukaryota</taxon>
        <taxon>Viridiplantae</taxon>
        <taxon>Streptophyta</taxon>
        <taxon>Embryophyta</taxon>
        <taxon>Tracheophyta</taxon>
        <taxon>Spermatophyta</taxon>
        <taxon>Magnoliopsida</taxon>
        <taxon>Liliopsida</taxon>
        <taxon>Poales</taxon>
        <taxon>Poaceae</taxon>
        <taxon>BOP clade</taxon>
        <taxon>Pooideae</taxon>
        <taxon>Stipodae</taxon>
        <taxon>Brachypodieae</taxon>
        <taxon>Brachypodium</taxon>
    </lineage>
</organism>
<dbReference type="EMBL" id="CM000880">
    <property type="protein sequence ID" value="KQK16220.1"/>
    <property type="molecule type" value="Genomic_DNA"/>
</dbReference>
<accession>A0A0Q3JVV7</accession>
<dbReference type="AlphaFoldDB" id="A0A0Q3JVV7"/>
<evidence type="ECO:0000313" key="2">
    <source>
        <dbReference type="EMBL" id="KQK16220.1"/>
    </source>
</evidence>
<sequence>MTQDSSPLPISNHQTSRVFQSRGARRGAMPVPAALIGRLLVDRAPLLPGLHLFAAADLDPWRAESKRSEADGTAWPPRPL</sequence>
<protein>
    <submittedName>
        <fullName evidence="2 3">Uncharacterized protein</fullName>
    </submittedName>
</protein>
<evidence type="ECO:0000313" key="4">
    <source>
        <dbReference type="Proteomes" id="UP000008810"/>
    </source>
</evidence>